<dbReference type="PANTHER" id="PTHR31240">
    <property type="entry name" value="MATERNAL EFFECT EMBRYO ARREST 18"/>
    <property type="match status" value="1"/>
</dbReference>
<reference evidence="1 2" key="1">
    <citation type="submission" date="2024-07" db="EMBL/GenBank/DDBJ databases">
        <authorList>
            <person name="Kang M."/>
        </authorList>
    </citation>
    <scope>NUCLEOTIDE SEQUENCE [LARGE SCALE GENOMIC DNA]</scope>
    <source>
        <strain evidence="1 2">DFM31</strain>
    </source>
</reference>
<evidence type="ECO:0000313" key="2">
    <source>
        <dbReference type="Proteomes" id="UP001553161"/>
    </source>
</evidence>
<dbReference type="EMBL" id="JBFBVU010000021">
    <property type="protein sequence ID" value="MEV8468023.1"/>
    <property type="molecule type" value="Genomic_DNA"/>
</dbReference>
<dbReference type="RefSeq" id="WP_366193978.1">
    <property type="nucleotide sequence ID" value="NZ_JBFBVU010000021.1"/>
</dbReference>
<dbReference type="Proteomes" id="UP001553161">
    <property type="component" value="Unassembled WGS sequence"/>
</dbReference>
<gene>
    <name evidence="1" type="ORF">AB0T83_14700</name>
</gene>
<dbReference type="Pfam" id="PF01933">
    <property type="entry name" value="CofD"/>
    <property type="match status" value="1"/>
</dbReference>
<protein>
    <submittedName>
        <fullName evidence="1">GAK system CofD-like protein</fullName>
    </submittedName>
</protein>
<dbReference type="NCBIfam" id="TIGR04357">
    <property type="entry name" value="CofD_rel_GAK"/>
    <property type="match status" value="1"/>
</dbReference>
<dbReference type="InterPro" id="IPR038136">
    <property type="entry name" value="CofD-like_dom_sf"/>
</dbReference>
<evidence type="ECO:0000313" key="1">
    <source>
        <dbReference type="EMBL" id="MEV8468023.1"/>
    </source>
</evidence>
<dbReference type="InterPro" id="IPR002882">
    <property type="entry name" value="CofD"/>
</dbReference>
<proteinExistence type="predicted"/>
<sequence>MSHLHISRTAEIPDELRVARARSTPGLGPRLLFFSGGSALNGISRRLKAYTHNSIHLMTPFDSGGSSQVLRRAFDMPAVGDLRSRLMALADESDLGQPDIFALFTHRFPVGASRAKLEREFAALLDTTHPLMDAVSQPMRSLILSHLRAFAAHCPEGFDFAGASVGNLILAGGYLTHDRALEPVLFIMSKMVAVQGTVRSIIDSNLGLGAVLADGQTVQGQREITGKEVPPIGSPIRELFLTRDGVRLERNAVKLPKRNRRLIERADLICYPPGSLFTSVIANLLPHGVGRSVAQRAVPKLYIPSLGADPECLGMDLPDQVTALLAALRADAGQDCPADRLLTAVLCDKRGLRDADVRRIANEHGLPCVGLNLCGGAAAARYDPVRICEALVSLV</sequence>
<accession>A0ABV3L946</accession>
<dbReference type="SUPFAM" id="SSF142338">
    <property type="entry name" value="CofD-like"/>
    <property type="match status" value="1"/>
</dbReference>
<dbReference type="CDD" id="cd07187">
    <property type="entry name" value="YvcK_like"/>
    <property type="match status" value="1"/>
</dbReference>
<keyword evidence="2" id="KW-1185">Reference proteome</keyword>
<name>A0ABV3L946_9RHOB</name>
<dbReference type="InterPro" id="IPR027591">
    <property type="entry name" value="CofD-rel_GAK"/>
</dbReference>
<dbReference type="Gene3D" id="3.40.50.10680">
    <property type="entry name" value="CofD-like domains"/>
    <property type="match status" value="1"/>
</dbReference>
<dbReference type="PANTHER" id="PTHR31240:SF0">
    <property type="entry name" value="MATERNAL EFFECT EMBRYO ARREST 18"/>
    <property type="match status" value="1"/>
</dbReference>
<organism evidence="1 2">
    <name type="scientific">Meridianimarinicoccus marinus</name>
    <dbReference type="NCBI Taxonomy" id="3231483"/>
    <lineage>
        <taxon>Bacteria</taxon>
        <taxon>Pseudomonadati</taxon>
        <taxon>Pseudomonadota</taxon>
        <taxon>Alphaproteobacteria</taxon>
        <taxon>Rhodobacterales</taxon>
        <taxon>Paracoccaceae</taxon>
        <taxon>Meridianimarinicoccus</taxon>
    </lineage>
</organism>
<comment type="caution">
    <text evidence="1">The sequence shown here is derived from an EMBL/GenBank/DDBJ whole genome shotgun (WGS) entry which is preliminary data.</text>
</comment>